<comment type="caution">
    <text evidence="11">The sequence shown here is derived from an EMBL/GenBank/DDBJ whole genome shotgun (WGS) entry which is preliminary data.</text>
</comment>
<evidence type="ECO:0000256" key="2">
    <source>
        <dbReference type="ARBA" id="ARBA00022475"/>
    </source>
</evidence>
<evidence type="ECO:0000313" key="11">
    <source>
        <dbReference type="EMBL" id="MFC6236709.1"/>
    </source>
</evidence>
<keyword evidence="6 10" id="KW-0407">Ion channel</keyword>
<evidence type="ECO:0000256" key="1">
    <source>
        <dbReference type="ARBA" id="ARBA00004651"/>
    </source>
</evidence>
<evidence type="ECO:0000256" key="5">
    <source>
        <dbReference type="ARBA" id="ARBA00023136"/>
    </source>
</evidence>
<evidence type="ECO:0000256" key="6">
    <source>
        <dbReference type="ARBA" id="ARBA00023303"/>
    </source>
</evidence>
<keyword evidence="4 10" id="KW-1133">Transmembrane helix</keyword>
<keyword evidence="10" id="KW-0915">Sodium</keyword>
<dbReference type="PANTHER" id="PTHR28259">
    <property type="entry name" value="FLUORIDE EXPORT PROTEIN 1-RELATED"/>
    <property type="match status" value="1"/>
</dbReference>
<dbReference type="RefSeq" id="WP_386763746.1">
    <property type="nucleotide sequence ID" value="NZ_JBHSTI010000002.1"/>
</dbReference>
<evidence type="ECO:0000256" key="10">
    <source>
        <dbReference type="HAMAP-Rule" id="MF_00454"/>
    </source>
</evidence>
<comment type="subcellular location">
    <subcellularLocation>
        <location evidence="1 10">Cell membrane</location>
        <topology evidence="1 10">Multi-pass membrane protein</topology>
    </subcellularLocation>
</comment>
<evidence type="ECO:0000256" key="9">
    <source>
        <dbReference type="ARBA" id="ARBA00049940"/>
    </source>
</evidence>
<sequence length="130" mass="12632">MTPLALLLVALGSAVGAPVRFLVERRLAGAYPWGTFVVNVAGSALLGVVVAAAGTSGSTPVVALVGIGFCGALTTFGGYAAQVLDLAVAPGSVPGGQRLVRSLVYAALSVAGCVAVAAISYVTVVSLTSG</sequence>
<protein>
    <recommendedName>
        <fullName evidence="10">Fluoride-specific ion channel FluC</fullName>
    </recommendedName>
</protein>
<organism evidence="11 12">
    <name type="scientific">Longivirga aurantiaca</name>
    <dbReference type="NCBI Taxonomy" id="1837743"/>
    <lineage>
        <taxon>Bacteria</taxon>
        <taxon>Bacillati</taxon>
        <taxon>Actinomycetota</taxon>
        <taxon>Actinomycetes</taxon>
        <taxon>Sporichthyales</taxon>
        <taxon>Sporichthyaceae</taxon>
        <taxon>Longivirga</taxon>
    </lineage>
</organism>
<reference evidence="12" key="1">
    <citation type="journal article" date="2019" name="Int. J. Syst. Evol. Microbiol.">
        <title>The Global Catalogue of Microorganisms (GCM) 10K type strain sequencing project: providing services to taxonomists for standard genome sequencing and annotation.</title>
        <authorList>
            <consortium name="The Broad Institute Genomics Platform"/>
            <consortium name="The Broad Institute Genome Sequencing Center for Infectious Disease"/>
            <person name="Wu L."/>
            <person name="Ma J."/>
        </authorList>
    </citation>
    <scope>NUCLEOTIDE SEQUENCE [LARGE SCALE GENOMIC DNA]</scope>
    <source>
        <strain evidence="12">CGMCC 4.7317</strain>
    </source>
</reference>
<feature type="binding site" evidence="10">
    <location>
        <position position="74"/>
    </location>
    <ligand>
        <name>Na(+)</name>
        <dbReference type="ChEBI" id="CHEBI:29101"/>
        <note>structural</note>
    </ligand>
</feature>
<keyword evidence="2 10" id="KW-1003">Cell membrane</keyword>
<keyword evidence="12" id="KW-1185">Reference proteome</keyword>
<comment type="catalytic activity">
    <reaction evidence="8">
        <text>fluoride(in) = fluoride(out)</text>
        <dbReference type="Rhea" id="RHEA:76159"/>
        <dbReference type="ChEBI" id="CHEBI:17051"/>
    </reaction>
    <physiologicalReaction direction="left-to-right" evidence="8">
        <dbReference type="Rhea" id="RHEA:76160"/>
    </physiologicalReaction>
</comment>
<keyword evidence="3 10" id="KW-0812">Transmembrane</keyword>
<dbReference type="InterPro" id="IPR003691">
    <property type="entry name" value="FluC"/>
</dbReference>
<feature type="transmembrane region" description="Helical" evidence="10">
    <location>
        <begin position="102"/>
        <end position="127"/>
    </location>
</feature>
<keyword evidence="10" id="KW-0406">Ion transport</keyword>
<proteinExistence type="inferred from homology"/>
<evidence type="ECO:0000313" key="12">
    <source>
        <dbReference type="Proteomes" id="UP001596138"/>
    </source>
</evidence>
<keyword evidence="5 10" id="KW-0472">Membrane</keyword>
<dbReference type="EMBL" id="JBHSTI010000002">
    <property type="protein sequence ID" value="MFC6236709.1"/>
    <property type="molecule type" value="Genomic_DNA"/>
</dbReference>
<name>A0ABW1SXC3_9ACTN</name>
<comment type="activity regulation">
    <text evidence="10">Na(+) is not transported, but it plays an essential structural role and its presence is essential for fluoride channel function.</text>
</comment>
<evidence type="ECO:0000256" key="7">
    <source>
        <dbReference type="ARBA" id="ARBA00035120"/>
    </source>
</evidence>
<keyword evidence="10" id="KW-0813">Transport</keyword>
<comment type="similarity">
    <text evidence="7 10">Belongs to the fluoride channel Fluc/FEX (TC 1.A.43) family.</text>
</comment>
<feature type="transmembrane region" description="Helical" evidence="10">
    <location>
        <begin position="32"/>
        <end position="54"/>
    </location>
</feature>
<feature type="transmembrane region" description="Helical" evidence="10">
    <location>
        <begin position="61"/>
        <end position="82"/>
    </location>
</feature>
<keyword evidence="10" id="KW-0479">Metal-binding</keyword>
<evidence type="ECO:0000256" key="3">
    <source>
        <dbReference type="ARBA" id="ARBA00022692"/>
    </source>
</evidence>
<evidence type="ECO:0000256" key="4">
    <source>
        <dbReference type="ARBA" id="ARBA00022989"/>
    </source>
</evidence>
<dbReference type="PANTHER" id="PTHR28259:SF1">
    <property type="entry name" value="FLUORIDE EXPORT PROTEIN 1-RELATED"/>
    <property type="match status" value="1"/>
</dbReference>
<gene>
    <name evidence="10" type="primary">fluC</name>
    <name evidence="10" type="synonym">crcB</name>
    <name evidence="11" type="ORF">ACFQGU_02375</name>
</gene>
<dbReference type="Proteomes" id="UP001596138">
    <property type="component" value="Unassembled WGS sequence"/>
</dbReference>
<feature type="binding site" evidence="10">
    <location>
        <position position="71"/>
    </location>
    <ligand>
        <name>Na(+)</name>
        <dbReference type="ChEBI" id="CHEBI:29101"/>
        <note>structural</note>
    </ligand>
</feature>
<dbReference type="Pfam" id="PF02537">
    <property type="entry name" value="CRCB"/>
    <property type="match status" value="1"/>
</dbReference>
<dbReference type="HAMAP" id="MF_00454">
    <property type="entry name" value="FluC"/>
    <property type="match status" value="1"/>
</dbReference>
<accession>A0ABW1SXC3</accession>
<comment type="function">
    <text evidence="9 10">Fluoride-specific ion channel. Important for reducing fluoride concentration in the cell, thus reducing its toxicity.</text>
</comment>
<evidence type="ECO:0000256" key="8">
    <source>
        <dbReference type="ARBA" id="ARBA00035585"/>
    </source>
</evidence>